<dbReference type="SUPFAM" id="SSF46689">
    <property type="entry name" value="Homeodomain-like"/>
    <property type="match status" value="1"/>
</dbReference>
<dbReference type="eggNOG" id="COG2207">
    <property type="taxonomic scope" value="Bacteria"/>
</dbReference>
<dbReference type="PANTHER" id="PTHR46796">
    <property type="entry name" value="HTH-TYPE TRANSCRIPTIONAL ACTIVATOR RHAS-RELATED"/>
    <property type="match status" value="1"/>
</dbReference>
<dbReference type="SMART" id="SM00342">
    <property type="entry name" value="HTH_ARAC"/>
    <property type="match status" value="1"/>
</dbReference>
<evidence type="ECO:0000313" key="6">
    <source>
        <dbReference type="Proteomes" id="UP000183413"/>
    </source>
</evidence>
<dbReference type="PANTHER" id="PTHR46796:SF6">
    <property type="entry name" value="ARAC SUBFAMILY"/>
    <property type="match status" value="1"/>
</dbReference>
<keyword evidence="2 5" id="KW-0238">DNA-binding</keyword>
<gene>
    <name evidence="5" type="ORF">SAMN04489713_11069</name>
</gene>
<dbReference type="InterPro" id="IPR020449">
    <property type="entry name" value="Tscrpt_reg_AraC-type_HTH"/>
</dbReference>
<evidence type="ECO:0000256" key="2">
    <source>
        <dbReference type="ARBA" id="ARBA00023125"/>
    </source>
</evidence>
<reference evidence="5 6" key="1">
    <citation type="submission" date="2016-10" db="EMBL/GenBank/DDBJ databases">
        <authorList>
            <person name="de Groot N.N."/>
        </authorList>
    </citation>
    <scope>NUCLEOTIDE SEQUENCE [LARGE SCALE GENOMIC DNA]</scope>
    <source>
        <strain evidence="5 6">DSM 43067</strain>
    </source>
</reference>
<dbReference type="GO" id="GO:0003700">
    <property type="term" value="F:DNA-binding transcription factor activity"/>
    <property type="evidence" value="ECO:0007669"/>
    <property type="project" value="InterPro"/>
</dbReference>
<dbReference type="GO" id="GO:0043565">
    <property type="term" value="F:sequence-specific DNA binding"/>
    <property type="evidence" value="ECO:0007669"/>
    <property type="project" value="InterPro"/>
</dbReference>
<dbReference type="PRINTS" id="PR00032">
    <property type="entry name" value="HTHARAC"/>
</dbReference>
<evidence type="ECO:0000313" key="5">
    <source>
        <dbReference type="EMBL" id="SFO86387.1"/>
    </source>
</evidence>
<keyword evidence="6" id="KW-1185">Reference proteome</keyword>
<dbReference type="EMBL" id="FOVH01000010">
    <property type="protein sequence ID" value="SFO86387.1"/>
    <property type="molecule type" value="Genomic_DNA"/>
</dbReference>
<proteinExistence type="predicted"/>
<dbReference type="AlphaFoldDB" id="A0A1I5KNA5"/>
<dbReference type="InterPro" id="IPR035418">
    <property type="entry name" value="AraC-bd_2"/>
</dbReference>
<evidence type="ECO:0000259" key="4">
    <source>
        <dbReference type="PROSITE" id="PS01124"/>
    </source>
</evidence>
<dbReference type="STRING" id="1993.SAMN04489713_11069"/>
<keyword evidence="3" id="KW-0804">Transcription</keyword>
<accession>A0A1I5KNA5</accession>
<dbReference type="Gene3D" id="1.10.10.60">
    <property type="entry name" value="Homeodomain-like"/>
    <property type="match status" value="1"/>
</dbReference>
<feature type="domain" description="HTH araC/xylS-type" evidence="4">
    <location>
        <begin position="248"/>
        <end position="349"/>
    </location>
</feature>
<dbReference type="Pfam" id="PF14525">
    <property type="entry name" value="AraC_binding_2"/>
    <property type="match status" value="1"/>
</dbReference>
<dbReference type="InterPro" id="IPR050204">
    <property type="entry name" value="AraC_XylS_family_regulators"/>
</dbReference>
<dbReference type="Pfam" id="PF12833">
    <property type="entry name" value="HTH_18"/>
    <property type="match status" value="1"/>
</dbReference>
<organism evidence="5 6">
    <name type="scientific">Actinomadura madurae</name>
    <dbReference type="NCBI Taxonomy" id="1993"/>
    <lineage>
        <taxon>Bacteria</taxon>
        <taxon>Bacillati</taxon>
        <taxon>Actinomycetota</taxon>
        <taxon>Actinomycetes</taxon>
        <taxon>Streptosporangiales</taxon>
        <taxon>Thermomonosporaceae</taxon>
        <taxon>Actinomadura</taxon>
    </lineage>
</organism>
<dbReference type="Proteomes" id="UP000183413">
    <property type="component" value="Unassembled WGS sequence"/>
</dbReference>
<sequence>MSPARWLEFVSFPGDDDRVLATAATILWWVMDVIDTAEVLVGERFAFWREVHSKLWAPFDLRCEPALEKGFRGQVDVCAFDPVQATLITTMPHSIHRTPNLIRQSNPEIFALGCIVRGGVMATQDGHCANLGVGDLKLWDPSQSYVGEFAPDVPLSQVLLLRFPRSLLPLSPRDLRWLSTVRIPGAKGVGALSSQFMLQLARHMHELSPADAARLSTLTLDVLTVALATALDTETVAPSHTRRQALMAQIHAFIRANLGDADLTPGAIAAAHHISLRYLNKLFHEEGHTVAGWIRQRRLERCRCDLAEPHLATRPINEIAARWGFTNPAHFSQAFRSAYGLSPREFRQQCAADTT</sequence>
<name>A0A1I5KNA5_9ACTN</name>
<dbReference type="InterPro" id="IPR009057">
    <property type="entry name" value="Homeodomain-like_sf"/>
</dbReference>
<dbReference type="InterPro" id="IPR018060">
    <property type="entry name" value="HTH_AraC"/>
</dbReference>
<keyword evidence="1" id="KW-0805">Transcription regulation</keyword>
<dbReference type="PROSITE" id="PS01124">
    <property type="entry name" value="HTH_ARAC_FAMILY_2"/>
    <property type="match status" value="1"/>
</dbReference>
<evidence type="ECO:0000256" key="1">
    <source>
        <dbReference type="ARBA" id="ARBA00023015"/>
    </source>
</evidence>
<evidence type="ECO:0000256" key="3">
    <source>
        <dbReference type="ARBA" id="ARBA00023163"/>
    </source>
</evidence>
<dbReference type="InParanoid" id="A0A1I5KNA5"/>
<protein>
    <submittedName>
        <fullName evidence="5">AraC-type DNA-binding protein</fullName>
    </submittedName>
</protein>